<dbReference type="SUPFAM" id="SSF140864">
    <property type="entry name" value="TROVE domain-like"/>
    <property type="match status" value="1"/>
</dbReference>
<dbReference type="InterPro" id="IPR040322">
    <property type="entry name" value="TROVE2"/>
</dbReference>
<dbReference type="PANTHER" id="PTHR14202:SF0">
    <property type="entry name" value="RNA-BINDING PROTEIN RO60"/>
    <property type="match status" value="1"/>
</dbReference>
<dbReference type="PANTHER" id="PTHR14202">
    <property type="entry name" value="60 KDA RIBONUCLEOPROTEIN SSA/RO"/>
    <property type="match status" value="1"/>
</dbReference>
<comment type="caution">
    <text evidence="8">The sequence shown here is derived from an EMBL/GenBank/DDBJ whole genome shotgun (WGS) entry which is preliminary data.</text>
</comment>
<sequence length="683" mass="76974">MDVRRSSVLVAGAFKVELCLATLKGTHKKLVRIHGDIDCSIVCPHLGMSVEDTPMEVDVAEVDEVADDTGKPMELVSLQNELNNIVQKLNGLYKTSGQMVQIRADQVQNNAGGFVFQVSDETRVRRFLILGTSGGTYYQSEKELTLENIEALKTIIQNGKGGMLISEIVKISVGGRAPRQDPALFALALCAQFNIKREGEWNEQERDDYKKYVEALRTNALHVMPRVCRIPTHLFKFVSYSEMIARQLTDGTGWGRGMRNAVSRWYTNKDPEQLVYHVTKYQKREGWSHRDLLRLSHPKTKKLPEAKQEEFSNIFKYIVSGKRRWQGEDNKAATSMTERYEYLNCIAELKDLGELKPEQIHEDQTKRVVHLISERNLAREVIPSGFLNSKEVWAAMLPKMPMTALIRNLGKISGLKMTLEANPEDAKEEEKLSDEALEENAKTVKMIVEKLKNKMSLKKAKVHPIQILFALTTYKEGGGYRSKNTWPVNDEIVQALDEAFLLAFDNVTPTKKRICVALDVSGSMCSPITNSNLSCREASVAMSSIFLRTEENVECMAFSTTFIELPFMTKKATIDEMTKATSKIDFGSTDCAQPMLWATQKKKPFDAFIVFTDNDTWHGEVHPFEAIKEYRESMGIEDARLIVCGMTSTDFTIADPTDPGMLDVVGFDTAVPNIISDFLTGQL</sequence>
<dbReference type="GO" id="GO:1990904">
    <property type="term" value="C:ribonucleoprotein complex"/>
    <property type="evidence" value="ECO:0007669"/>
    <property type="project" value="UniProtKB-KW"/>
</dbReference>
<evidence type="ECO:0000313" key="8">
    <source>
        <dbReference type="EMBL" id="TKR87750.1"/>
    </source>
</evidence>
<protein>
    <recommendedName>
        <fullName evidence="7">TROVE domain-containing protein</fullName>
    </recommendedName>
</protein>
<dbReference type="Pfam" id="PF05731">
    <property type="entry name" value="TROVE"/>
    <property type="match status" value="1"/>
</dbReference>
<gene>
    <name evidence="8" type="ORF">L596_012102</name>
</gene>
<dbReference type="InterPro" id="IPR036465">
    <property type="entry name" value="vWFA_dom_sf"/>
</dbReference>
<keyword evidence="9" id="KW-1185">Reference proteome</keyword>
<reference evidence="8 9" key="1">
    <citation type="journal article" date="2015" name="Genome Biol.">
        <title>Comparative genomics of Steinernema reveals deeply conserved gene regulatory networks.</title>
        <authorList>
            <person name="Dillman A.R."/>
            <person name="Macchietto M."/>
            <person name="Porter C.F."/>
            <person name="Rogers A."/>
            <person name="Williams B."/>
            <person name="Antoshechkin I."/>
            <person name="Lee M.M."/>
            <person name="Goodwin Z."/>
            <person name="Lu X."/>
            <person name="Lewis E.E."/>
            <person name="Goodrich-Blair H."/>
            <person name="Stock S.P."/>
            <person name="Adams B.J."/>
            <person name="Sternberg P.W."/>
            <person name="Mortazavi A."/>
        </authorList>
    </citation>
    <scope>NUCLEOTIDE SEQUENCE [LARGE SCALE GENOMIC DNA]</scope>
    <source>
        <strain evidence="8 9">ALL</strain>
    </source>
</reference>
<evidence type="ECO:0000259" key="7">
    <source>
        <dbReference type="PROSITE" id="PS50988"/>
    </source>
</evidence>
<evidence type="ECO:0000256" key="1">
    <source>
        <dbReference type="ARBA" id="ARBA00004496"/>
    </source>
</evidence>
<dbReference type="GO" id="GO:0005737">
    <property type="term" value="C:cytoplasm"/>
    <property type="evidence" value="ECO:0007669"/>
    <property type="project" value="UniProtKB-SubCell"/>
</dbReference>
<evidence type="ECO:0000256" key="6">
    <source>
        <dbReference type="ARBA" id="ARBA00023274"/>
    </source>
</evidence>
<dbReference type="AlphaFoldDB" id="A0A4U5NWP3"/>
<reference evidence="8 9" key="2">
    <citation type="journal article" date="2019" name="G3 (Bethesda)">
        <title>Hybrid Assembly of the Genome of the Entomopathogenic Nematode Steinernema carpocapsae Identifies the X-Chromosome.</title>
        <authorList>
            <person name="Serra L."/>
            <person name="Macchietto M."/>
            <person name="Macias-Munoz A."/>
            <person name="McGill C.J."/>
            <person name="Rodriguez I.M."/>
            <person name="Rodriguez B."/>
            <person name="Murad R."/>
            <person name="Mortazavi A."/>
        </authorList>
    </citation>
    <scope>NUCLEOTIDE SEQUENCE [LARGE SCALE GENOMIC DNA]</scope>
    <source>
        <strain evidence="8 9">ALL</strain>
    </source>
</reference>
<comment type="subcellular location">
    <subcellularLocation>
        <location evidence="1">Cytoplasm</location>
    </subcellularLocation>
</comment>
<comment type="similarity">
    <text evidence="2">Belongs to the Ro 60 kDa family.</text>
</comment>
<name>A0A4U5NWP3_STECR</name>
<dbReference type="SUPFAM" id="SSF53300">
    <property type="entry name" value="vWA-like"/>
    <property type="match status" value="1"/>
</dbReference>
<organism evidence="8 9">
    <name type="scientific">Steinernema carpocapsae</name>
    <name type="common">Entomopathogenic nematode</name>
    <dbReference type="NCBI Taxonomy" id="34508"/>
    <lineage>
        <taxon>Eukaryota</taxon>
        <taxon>Metazoa</taxon>
        <taxon>Ecdysozoa</taxon>
        <taxon>Nematoda</taxon>
        <taxon>Chromadorea</taxon>
        <taxon>Rhabditida</taxon>
        <taxon>Tylenchina</taxon>
        <taxon>Panagrolaimomorpha</taxon>
        <taxon>Strongyloidoidea</taxon>
        <taxon>Steinernematidae</taxon>
        <taxon>Steinernema</taxon>
    </lineage>
</organism>
<accession>A0A4U5NWP3</accession>
<proteinExistence type="inferred from homology"/>
<feature type="domain" description="TROVE" evidence="7">
    <location>
        <begin position="107"/>
        <end position="512"/>
    </location>
</feature>
<dbReference type="GO" id="GO:0046872">
    <property type="term" value="F:metal ion binding"/>
    <property type="evidence" value="ECO:0007669"/>
    <property type="project" value="UniProtKB-KW"/>
</dbReference>
<dbReference type="STRING" id="34508.A0A4U5NWP3"/>
<dbReference type="GO" id="GO:0003723">
    <property type="term" value="F:RNA binding"/>
    <property type="evidence" value="ECO:0007669"/>
    <property type="project" value="UniProtKB-KW"/>
</dbReference>
<evidence type="ECO:0000256" key="2">
    <source>
        <dbReference type="ARBA" id="ARBA00007814"/>
    </source>
</evidence>
<evidence type="ECO:0000313" key="9">
    <source>
        <dbReference type="Proteomes" id="UP000298663"/>
    </source>
</evidence>
<dbReference type="InterPro" id="IPR037214">
    <property type="entry name" value="TROVE_dom_sf"/>
</dbReference>
<evidence type="ECO:0000256" key="4">
    <source>
        <dbReference type="ARBA" id="ARBA00022723"/>
    </source>
</evidence>
<keyword evidence="3" id="KW-0963">Cytoplasm</keyword>
<dbReference type="InterPro" id="IPR056800">
    <property type="entry name" value="vWA_Ro60"/>
</dbReference>
<dbReference type="Pfam" id="PF25045">
    <property type="entry name" value="vWA_Ro60"/>
    <property type="match status" value="1"/>
</dbReference>
<keyword evidence="6" id="KW-0687">Ribonucleoprotein</keyword>
<keyword evidence="4" id="KW-0479">Metal-binding</keyword>
<keyword evidence="5" id="KW-0694">RNA-binding</keyword>
<dbReference type="Proteomes" id="UP000298663">
    <property type="component" value="Unassembled WGS sequence"/>
</dbReference>
<evidence type="ECO:0000256" key="3">
    <source>
        <dbReference type="ARBA" id="ARBA00022490"/>
    </source>
</evidence>
<dbReference type="Gene3D" id="3.40.50.410">
    <property type="entry name" value="von Willebrand factor, type A domain"/>
    <property type="match status" value="2"/>
</dbReference>
<dbReference type="FunFam" id="3.40.50.410:FF:000127">
    <property type="entry name" value="60 kDa SS-A/Ro ribonucleoprotein homolog"/>
    <property type="match status" value="1"/>
</dbReference>
<dbReference type="InterPro" id="IPR008858">
    <property type="entry name" value="TROVE_dom"/>
</dbReference>
<dbReference type="EMBL" id="AZBU02000003">
    <property type="protein sequence ID" value="TKR87750.1"/>
    <property type="molecule type" value="Genomic_DNA"/>
</dbReference>
<dbReference type="OrthoDB" id="6098064at2759"/>
<dbReference type="PROSITE" id="PS50988">
    <property type="entry name" value="TROVE"/>
    <property type="match status" value="1"/>
</dbReference>
<evidence type="ECO:0000256" key="5">
    <source>
        <dbReference type="ARBA" id="ARBA00022884"/>
    </source>
</evidence>